<gene>
    <name evidence="1" type="ORF">SAMN02787144_1001152</name>
</gene>
<dbReference type="Proteomes" id="UP000181909">
    <property type="component" value="Unassembled WGS sequence"/>
</dbReference>
<dbReference type="SUPFAM" id="SSF82171">
    <property type="entry name" value="DPP6 N-terminal domain-like"/>
    <property type="match status" value="1"/>
</dbReference>
<accession>A0A1K1TLZ3</accession>
<dbReference type="AlphaFoldDB" id="A0A1K1TLZ3"/>
<organism evidence="1 2">
    <name type="scientific">Streptomyces atratus</name>
    <dbReference type="NCBI Taxonomy" id="1893"/>
    <lineage>
        <taxon>Bacteria</taxon>
        <taxon>Bacillati</taxon>
        <taxon>Actinomycetota</taxon>
        <taxon>Actinomycetes</taxon>
        <taxon>Kitasatosporales</taxon>
        <taxon>Streptomycetaceae</taxon>
        <taxon>Streptomyces</taxon>
    </lineage>
</organism>
<dbReference type="STRING" id="1893.SAMN02787144_1001152"/>
<name>A0A1K1TLZ3_STRAR</name>
<dbReference type="RefSeq" id="WP_072483082.1">
    <property type="nucleotide sequence ID" value="NZ_CP108276.1"/>
</dbReference>
<dbReference type="InterPro" id="IPR015943">
    <property type="entry name" value="WD40/YVTN_repeat-like_dom_sf"/>
</dbReference>
<evidence type="ECO:0000313" key="2">
    <source>
        <dbReference type="Proteomes" id="UP000181909"/>
    </source>
</evidence>
<evidence type="ECO:0008006" key="3">
    <source>
        <dbReference type="Google" id="ProtNLM"/>
    </source>
</evidence>
<dbReference type="Gene3D" id="2.130.10.10">
    <property type="entry name" value="YVTN repeat-like/Quinoprotein amine dehydrogenase"/>
    <property type="match status" value="1"/>
</dbReference>
<evidence type="ECO:0000313" key="1">
    <source>
        <dbReference type="EMBL" id="SFX01309.1"/>
    </source>
</evidence>
<sequence>MAMITVDVAVPDALRPVVDVAALPAALGDAGPAWLVLSEDGRLARWTPTTGEVQDVARYREERLASEYGGGVRLRLHVSRCGRWAAVVQDRGRYGTVVDLTTGSPAMKLDGGDYCCETVPFALAFAEHGGRPVVVHRTDWNRLDVTDLASGEVLTARDSPDRDEEDAEHDLDYFHGALSLSPDGTRVYDGGWVWQPWGMPAVWSLTAWLHDNPYESEDGPSYAVYPEVSEWNWPVVWIDDGRIAVYDRDDAGSGTVHVLDPTSIELRSPGVRWIKAVATFPWPVGDFGFFTDGEHLLIADEAGLQGVDITSGQQVFAIDGFRPVRQDRHTGTLIQVGSANARLWTPPEWTARAG</sequence>
<dbReference type="EMBL" id="FPJO01000001">
    <property type="protein sequence ID" value="SFX01309.1"/>
    <property type="molecule type" value="Genomic_DNA"/>
</dbReference>
<protein>
    <recommendedName>
        <fullName evidence="3">WD40 repeat domain-containing protein</fullName>
    </recommendedName>
</protein>
<proteinExistence type="predicted"/>
<reference evidence="1 2" key="1">
    <citation type="submission" date="2016-11" db="EMBL/GenBank/DDBJ databases">
        <authorList>
            <person name="Jaros S."/>
            <person name="Januszkiewicz K."/>
            <person name="Wedrychowicz H."/>
        </authorList>
    </citation>
    <scope>NUCLEOTIDE SEQUENCE [LARGE SCALE GENOMIC DNA]</scope>
    <source>
        <strain evidence="1 2">OK807</strain>
    </source>
</reference>